<organism evidence="3 4">
    <name type="scientific">Nonomuraea monospora</name>
    <dbReference type="NCBI Taxonomy" id="568818"/>
    <lineage>
        <taxon>Bacteria</taxon>
        <taxon>Bacillati</taxon>
        <taxon>Actinomycetota</taxon>
        <taxon>Actinomycetes</taxon>
        <taxon>Streptosporangiales</taxon>
        <taxon>Streptosporangiaceae</taxon>
        <taxon>Nonomuraea</taxon>
    </lineage>
</organism>
<reference evidence="4" key="1">
    <citation type="journal article" date="2019" name="Int. J. Syst. Evol. Microbiol.">
        <title>The Global Catalogue of Microorganisms (GCM) 10K type strain sequencing project: providing services to taxonomists for standard genome sequencing and annotation.</title>
        <authorList>
            <consortium name="The Broad Institute Genomics Platform"/>
            <consortium name="The Broad Institute Genome Sequencing Center for Infectious Disease"/>
            <person name="Wu L."/>
            <person name="Ma J."/>
        </authorList>
    </citation>
    <scope>NUCLEOTIDE SEQUENCE [LARGE SCALE GENOMIC DNA]</scope>
    <source>
        <strain evidence="4">JCM 16114</strain>
    </source>
</reference>
<dbReference type="RefSeq" id="WP_344491364.1">
    <property type="nucleotide sequence ID" value="NZ_BAAAQX010000039.1"/>
</dbReference>
<sequence>MTERVLRHPIDADLARLRALVSTQASAAGLRGERLVDLVLAANEAITNVLDHGGGTGTLTIRTRPGAITVQVEDAAGHLTRDHLARARIGPAASRGYGLWLIQRLCDQVELHHAGGGSLLSLTMHVPSAARDRGAVDS</sequence>
<dbReference type="PANTHER" id="PTHR35526">
    <property type="entry name" value="ANTI-SIGMA-F FACTOR RSBW-RELATED"/>
    <property type="match status" value="1"/>
</dbReference>
<evidence type="ECO:0000313" key="3">
    <source>
        <dbReference type="EMBL" id="GAA2214232.1"/>
    </source>
</evidence>
<feature type="domain" description="Histidine kinase/HSP90-like ATPase" evidence="2">
    <location>
        <begin position="13"/>
        <end position="123"/>
    </location>
</feature>
<keyword evidence="1" id="KW-0418">Kinase</keyword>
<dbReference type="Proteomes" id="UP001499843">
    <property type="component" value="Unassembled WGS sequence"/>
</dbReference>
<dbReference type="EMBL" id="BAAAQX010000039">
    <property type="protein sequence ID" value="GAA2214232.1"/>
    <property type="molecule type" value="Genomic_DNA"/>
</dbReference>
<evidence type="ECO:0000313" key="4">
    <source>
        <dbReference type="Proteomes" id="UP001499843"/>
    </source>
</evidence>
<comment type="caution">
    <text evidence="3">The sequence shown here is derived from an EMBL/GenBank/DDBJ whole genome shotgun (WGS) entry which is preliminary data.</text>
</comment>
<dbReference type="InterPro" id="IPR036890">
    <property type="entry name" value="HATPase_C_sf"/>
</dbReference>
<dbReference type="PANTHER" id="PTHR35526:SF3">
    <property type="entry name" value="ANTI-SIGMA-F FACTOR RSBW"/>
    <property type="match status" value="1"/>
</dbReference>
<proteinExistence type="predicted"/>
<keyword evidence="4" id="KW-1185">Reference proteome</keyword>
<evidence type="ECO:0000256" key="1">
    <source>
        <dbReference type="ARBA" id="ARBA00022527"/>
    </source>
</evidence>
<keyword evidence="1" id="KW-0723">Serine/threonine-protein kinase</keyword>
<protein>
    <recommendedName>
        <fullName evidence="2">Histidine kinase/HSP90-like ATPase domain-containing protein</fullName>
    </recommendedName>
</protein>
<accession>A0ABP5PRE4</accession>
<dbReference type="Gene3D" id="3.30.565.10">
    <property type="entry name" value="Histidine kinase-like ATPase, C-terminal domain"/>
    <property type="match status" value="1"/>
</dbReference>
<name>A0ABP5PRE4_9ACTN</name>
<dbReference type="CDD" id="cd16936">
    <property type="entry name" value="HATPase_RsbW-like"/>
    <property type="match status" value="1"/>
</dbReference>
<gene>
    <name evidence="3" type="ORF">GCM10009850_096970</name>
</gene>
<keyword evidence="1" id="KW-0808">Transferase</keyword>
<evidence type="ECO:0000259" key="2">
    <source>
        <dbReference type="Pfam" id="PF13581"/>
    </source>
</evidence>
<dbReference type="InterPro" id="IPR050267">
    <property type="entry name" value="Anti-sigma-factor_SerPK"/>
</dbReference>
<dbReference type="SUPFAM" id="SSF55874">
    <property type="entry name" value="ATPase domain of HSP90 chaperone/DNA topoisomerase II/histidine kinase"/>
    <property type="match status" value="1"/>
</dbReference>
<dbReference type="Pfam" id="PF13581">
    <property type="entry name" value="HATPase_c_2"/>
    <property type="match status" value="1"/>
</dbReference>
<dbReference type="InterPro" id="IPR003594">
    <property type="entry name" value="HATPase_dom"/>
</dbReference>